<dbReference type="SUPFAM" id="SSF47986">
    <property type="entry name" value="DEATH domain"/>
    <property type="match status" value="1"/>
</dbReference>
<proteinExistence type="predicted"/>
<evidence type="ECO:0000313" key="4">
    <source>
        <dbReference type="RefSeq" id="XP_012938788.1"/>
    </source>
</evidence>
<dbReference type="RefSeq" id="XP_012938788.1">
    <property type="nucleotide sequence ID" value="XM_013083334.2"/>
</dbReference>
<feature type="region of interest" description="Disordered" evidence="1">
    <location>
        <begin position="552"/>
        <end position="578"/>
    </location>
</feature>
<dbReference type="InterPro" id="IPR011029">
    <property type="entry name" value="DEATH-like_dom_sf"/>
</dbReference>
<protein>
    <submittedName>
        <fullName evidence="4">Probable E3 ubiquitin-protein ligase bre1</fullName>
    </submittedName>
</protein>
<name>A0ABM1A197_APLCA</name>
<dbReference type="InterPro" id="IPR001315">
    <property type="entry name" value="CARD"/>
</dbReference>
<feature type="region of interest" description="Disordered" evidence="1">
    <location>
        <begin position="257"/>
        <end position="310"/>
    </location>
</feature>
<keyword evidence="3" id="KW-1185">Reference proteome</keyword>
<dbReference type="GeneID" id="101859938"/>
<dbReference type="Proteomes" id="UP000694888">
    <property type="component" value="Unplaced"/>
</dbReference>
<evidence type="ECO:0000313" key="3">
    <source>
        <dbReference type="Proteomes" id="UP000694888"/>
    </source>
</evidence>
<feature type="compositionally biased region" description="Low complexity" evidence="1">
    <location>
        <begin position="131"/>
        <end position="157"/>
    </location>
</feature>
<evidence type="ECO:0000256" key="1">
    <source>
        <dbReference type="SAM" id="MobiDB-lite"/>
    </source>
</evidence>
<feature type="compositionally biased region" description="Polar residues" evidence="1">
    <location>
        <begin position="291"/>
        <end position="300"/>
    </location>
</feature>
<feature type="compositionally biased region" description="Basic and acidic residues" evidence="1">
    <location>
        <begin position="301"/>
        <end position="310"/>
    </location>
</feature>
<accession>A0ABM1A197</accession>
<dbReference type="Pfam" id="PF00619">
    <property type="entry name" value="CARD"/>
    <property type="match status" value="1"/>
</dbReference>
<evidence type="ECO:0000259" key="2">
    <source>
        <dbReference type="PROSITE" id="PS50209"/>
    </source>
</evidence>
<feature type="compositionally biased region" description="Low complexity" evidence="1">
    <location>
        <begin position="101"/>
        <end position="124"/>
    </location>
</feature>
<feature type="region of interest" description="Disordered" evidence="1">
    <location>
        <begin position="101"/>
        <end position="162"/>
    </location>
</feature>
<organism evidence="3 4">
    <name type="scientific">Aplysia californica</name>
    <name type="common">California sea hare</name>
    <dbReference type="NCBI Taxonomy" id="6500"/>
    <lineage>
        <taxon>Eukaryota</taxon>
        <taxon>Metazoa</taxon>
        <taxon>Spiralia</taxon>
        <taxon>Lophotrochozoa</taxon>
        <taxon>Mollusca</taxon>
        <taxon>Gastropoda</taxon>
        <taxon>Heterobranchia</taxon>
        <taxon>Euthyneura</taxon>
        <taxon>Tectipleura</taxon>
        <taxon>Aplysiida</taxon>
        <taxon>Aplysioidea</taxon>
        <taxon>Aplysiidae</taxon>
        <taxon>Aplysia</taxon>
    </lineage>
</organism>
<sequence>MSRAVSRRGRMRPDDEHRLQVNLLYVEREVDGADLAPALFAAKILDLNDKDEVMNGPTPLLRTRRLIGLLMQRGEAAFGEFLQCLDDNGYDHVAFRIRNTSGTSTDTSTASNTNTTASATNNSALDRGVKNSALPRSRSSASVSSNAENTNSNSNDDISSKALGRDPLVTNIAVGASAPTEMEFRSRRLMHTSTGFVTVEESRRILEVGGKSSCHSLPDLVRSTTVPDNVFLTSSLDGRDLPRTGFVADPLNKAFQTTVVEEEPERQPITSNRRRDTRASMASRDGDDDSASVQRSNRSSLTEEDRRGKSLDDRLKKIEESWFILSRRVTRVEDRVTKSTEIPEEELHLLKEELSFLKADTLEQVQDLTLENERKAQIINALTEEVEEKKARLQEAQTRIEALERRIDTLETQKVRSEEDMKALRRRMEEQEEHSAEQSSHFRNEAVHLRNQVLEQEKQLKLQEAKMAEMHDEHYKRFEEQQDELLNQRLQMADQMQQLSILAQTVHNMAQTGSVGQRGPATQHGPASSNQLNFCVSGNTLASSTTNLGANGVNAHHTSARSVKRSAPPPIYRSFRRK</sequence>
<feature type="region of interest" description="Disordered" evidence="1">
    <location>
        <begin position="418"/>
        <end position="444"/>
    </location>
</feature>
<feature type="domain" description="CARD" evidence="2">
    <location>
        <begin position="11"/>
        <end position="100"/>
    </location>
</feature>
<dbReference type="Gene3D" id="1.10.533.10">
    <property type="entry name" value="Death Domain, Fas"/>
    <property type="match status" value="1"/>
</dbReference>
<gene>
    <name evidence="4" type="primary">LOC101859938</name>
</gene>
<dbReference type="PROSITE" id="PS50209">
    <property type="entry name" value="CARD"/>
    <property type="match status" value="1"/>
</dbReference>
<dbReference type="CDD" id="cd01671">
    <property type="entry name" value="CARD"/>
    <property type="match status" value="1"/>
</dbReference>
<reference evidence="4" key="1">
    <citation type="submission" date="2025-08" db="UniProtKB">
        <authorList>
            <consortium name="RefSeq"/>
        </authorList>
    </citation>
    <scope>IDENTIFICATION</scope>
</reference>